<evidence type="ECO:0000313" key="2">
    <source>
        <dbReference type="Proteomes" id="UP000762676"/>
    </source>
</evidence>
<reference evidence="1 2" key="1">
    <citation type="journal article" date="2021" name="Elife">
        <title>Chloroplast acquisition without the gene transfer in kleptoplastic sea slugs, Plakobranchus ocellatus.</title>
        <authorList>
            <person name="Maeda T."/>
            <person name="Takahashi S."/>
            <person name="Yoshida T."/>
            <person name="Shimamura S."/>
            <person name="Takaki Y."/>
            <person name="Nagai Y."/>
            <person name="Toyoda A."/>
            <person name="Suzuki Y."/>
            <person name="Arimoto A."/>
            <person name="Ishii H."/>
            <person name="Satoh N."/>
            <person name="Nishiyama T."/>
            <person name="Hasebe M."/>
            <person name="Maruyama T."/>
            <person name="Minagawa J."/>
            <person name="Obokata J."/>
            <person name="Shigenobu S."/>
        </authorList>
    </citation>
    <scope>NUCLEOTIDE SEQUENCE [LARGE SCALE GENOMIC DNA]</scope>
</reference>
<dbReference type="GO" id="GO:0003676">
    <property type="term" value="F:nucleic acid binding"/>
    <property type="evidence" value="ECO:0007669"/>
    <property type="project" value="InterPro"/>
</dbReference>
<evidence type="ECO:0000313" key="1">
    <source>
        <dbReference type="EMBL" id="GFR58387.1"/>
    </source>
</evidence>
<keyword evidence="2" id="KW-1185">Reference proteome</keyword>
<dbReference type="InterPro" id="IPR052709">
    <property type="entry name" value="Transposase-MT_Hybrid"/>
</dbReference>
<dbReference type="EMBL" id="BMAT01003599">
    <property type="protein sequence ID" value="GFR58387.1"/>
    <property type="molecule type" value="Genomic_DNA"/>
</dbReference>
<dbReference type="InterPro" id="IPR036397">
    <property type="entry name" value="RNaseH_sf"/>
</dbReference>
<dbReference type="Proteomes" id="UP000762676">
    <property type="component" value="Unassembled WGS sequence"/>
</dbReference>
<gene>
    <name evidence="1" type="ORF">ElyMa_001767100</name>
</gene>
<name>A0AAV4EBN1_9GAST</name>
<dbReference type="PANTHER" id="PTHR46060:SF1">
    <property type="entry name" value="MARINER MOS1 TRANSPOSASE-LIKE PROTEIN"/>
    <property type="match status" value="1"/>
</dbReference>
<dbReference type="PANTHER" id="PTHR46060">
    <property type="entry name" value="MARINER MOS1 TRANSPOSASE-LIKE PROTEIN"/>
    <property type="match status" value="1"/>
</dbReference>
<proteinExistence type="predicted"/>
<accession>A0AAV4EBN1</accession>
<sequence>MEGMFNIDLLKQGETVISERYISRLRAVKIRLRRVWRDKYSILQHENVRPHTSGLTKDALRQMELANLPHPAYSPDLAPSNYYLFPQLKKYLKIHHYIGGSVAEWLARRTRDLKVVGSIPDHAMLQLP</sequence>
<dbReference type="AlphaFoldDB" id="A0AAV4EBN1"/>
<dbReference type="Gene3D" id="3.30.420.10">
    <property type="entry name" value="Ribonuclease H-like superfamily/Ribonuclease H"/>
    <property type="match status" value="1"/>
</dbReference>
<comment type="caution">
    <text evidence="1">The sequence shown here is derived from an EMBL/GenBank/DDBJ whole genome shotgun (WGS) entry which is preliminary data.</text>
</comment>
<protein>
    <submittedName>
        <fullName evidence="1">Histone-lysine N-methyltransferase SETMAR</fullName>
    </submittedName>
</protein>
<organism evidence="1 2">
    <name type="scientific">Elysia marginata</name>
    <dbReference type="NCBI Taxonomy" id="1093978"/>
    <lineage>
        <taxon>Eukaryota</taxon>
        <taxon>Metazoa</taxon>
        <taxon>Spiralia</taxon>
        <taxon>Lophotrochozoa</taxon>
        <taxon>Mollusca</taxon>
        <taxon>Gastropoda</taxon>
        <taxon>Heterobranchia</taxon>
        <taxon>Euthyneura</taxon>
        <taxon>Panpulmonata</taxon>
        <taxon>Sacoglossa</taxon>
        <taxon>Placobranchoidea</taxon>
        <taxon>Plakobranchidae</taxon>
        <taxon>Elysia</taxon>
    </lineage>
</organism>